<evidence type="ECO:0000256" key="6">
    <source>
        <dbReference type="ARBA" id="ARBA00050038"/>
    </source>
</evidence>
<feature type="binding site" evidence="7">
    <location>
        <position position="65"/>
    </location>
    <ligand>
        <name>tRNA</name>
        <dbReference type="ChEBI" id="CHEBI:17843"/>
    </ligand>
</feature>
<dbReference type="Gene3D" id="3.40.50.1470">
    <property type="entry name" value="Peptidyl-tRNA hydrolase"/>
    <property type="match status" value="1"/>
</dbReference>
<dbReference type="SUPFAM" id="SSF53178">
    <property type="entry name" value="Peptidyl-tRNA hydrolase-like"/>
    <property type="match status" value="1"/>
</dbReference>
<reference evidence="8 9" key="1">
    <citation type="submission" date="2014-11" db="EMBL/GenBank/DDBJ databases">
        <title>A Rickettsiales Symbiont of Amoebae With Ancient Features.</title>
        <authorList>
            <person name="Schulz F."/>
            <person name="Martijn J."/>
            <person name="Wascher F."/>
            <person name="Kostanjsek R."/>
            <person name="Ettema T.J."/>
            <person name="Horn M."/>
        </authorList>
    </citation>
    <scope>NUCLEOTIDE SEQUENCE [LARGE SCALE GENOMIC DNA]</scope>
    <source>
        <strain evidence="8 9">UWC36</strain>
    </source>
</reference>
<dbReference type="GO" id="GO:0006515">
    <property type="term" value="P:protein quality control for misfolded or incompletely synthesized proteins"/>
    <property type="evidence" value="ECO:0007669"/>
    <property type="project" value="UniProtKB-UniRule"/>
</dbReference>
<dbReference type="EC" id="3.1.1.29" evidence="1 7"/>
<organism evidence="8 9">
    <name type="scientific">Candidatus Jidaibacter acanthamoebae</name>
    <dbReference type="NCBI Taxonomy" id="86105"/>
    <lineage>
        <taxon>Bacteria</taxon>
        <taxon>Pseudomonadati</taxon>
        <taxon>Pseudomonadota</taxon>
        <taxon>Alphaproteobacteria</taxon>
        <taxon>Rickettsiales</taxon>
        <taxon>Candidatus Midichloriaceae</taxon>
        <taxon>Candidatus Jidaibacter</taxon>
    </lineage>
</organism>
<dbReference type="NCBIfam" id="TIGR00447">
    <property type="entry name" value="pth"/>
    <property type="match status" value="1"/>
</dbReference>
<dbReference type="PATRIC" id="fig|86105.3.peg.749"/>
<accession>A0A0C1QJF5</accession>
<dbReference type="CDD" id="cd00462">
    <property type="entry name" value="PTH"/>
    <property type="match status" value="1"/>
</dbReference>
<keyword evidence="4 7" id="KW-0694">RNA-binding</keyword>
<evidence type="ECO:0000313" key="8">
    <source>
        <dbReference type="EMBL" id="KIE05654.1"/>
    </source>
</evidence>
<keyword evidence="9" id="KW-1185">Reference proteome</keyword>
<comment type="similarity">
    <text evidence="5 7">Belongs to the PTH family.</text>
</comment>
<comment type="caution">
    <text evidence="7">Lacks conserved residue(s) required for the propagation of feature annotation.</text>
</comment>
<feature type="binding site" evidence="7">
    <location>
        <position position="113"/>
    </location>
    <ligand>
        <name>tRNA</name>
        <dbReference type="ChEBI" id="CHEBI:17843"/>
    </ligand>
</feature>
<sequence>MYKLIAGLGNPGERDRNTRHNLGFMAIDEIALKLNVMQFVNKFHAEFASLQVANHKILLLKPQTFMNNSGTAIRECAVFYKILPQDILVIHDELDLETGKIKIKTGGGSGGHNGLKSIDQNISNNYYRLRFGIGKPEHKSQVSDYVLHNFNSNEIKIVTQGLKFISNNLGLLLNSNYDNFLNNYANELKKNVEQK</sequence>
<dbReference type="Pfam" id="PF01195">
    <property type="entry name" value="Pept_tRNA_hydro"/>
    <property type="match status" value="1"/>
</dbReference>
<dbReference type="STRING" id="86105.NF27_DP01980"/>
<evidence type="ECO:0000256" key="1">
    <source>
        <dbReference type="ARBA" id="ARBA00013260"/>
    </source>
</evidence>
<evidence type="ECO:0000256" key="3">
    <source>
        <dbReference type="ARBA" id="ARBA00022801"/>
    </source>
</evidence>
<keyword evidence="2 7" id="KW-0820">tRNA-binding</keyword>
<keyword evidence="3 7" id="KW-0378">Hydrolase</keyword>
<dbReference type="OrthoDB" id="9800507at2"/>
<dbReference type="InterPro" id="IPR018171">
    <property type="entry name" value="Pept_tRNA_hydro_CS"/>
</dbReference>
<dbReference type="Proteomes" id="UP000031258">
    <property type="component" value="Unassembled WGS sequence"/>
</dbReference>
<dbReference type="GO" id="GO:0072344">
    <property type="term" value="P:rescue of stalled ribosome"/>
    <property type="evidence" value="ECO:0007669"/>
    <property type="project" value="UniProtKB-UniRule"/>
</dbReference>
<dbReference type="HAMAP" id="MF_00083">
    <property type="entry name" value="Pept_tRNA_hydro_bact"/>
    <property type="match status" value="1"/>
</dbReference>
<proteinExistence type="inferred from homology"/>
<evidence type="ECO:0000256" key="5">
    <source>
        <dbReference type="ARBA" id="ARBA00038063"/>
    </source>
</evidence>
<dbReference type="FunFam" id="3.40.50.1470:FF:000001">
    <property type="entry name" value="Peptidyl-tRNA hydrolase"/>
    <property type="match status" value="1"/>
</dbReference>
<feature type="site" description="Stabilizes the basic form of H active site to accept a proton" evidence="7">
    <location>
        <position position="92"/>
    </location>
</feature>
<evidence type="ECO:0000313" key="9">
    <source>
        <dbReference type="Proteomes" id="UP000031258"/>
    </source>
</evidence>
<dbReference type="RefSeq" id="WP_039455944.1">
    <property type="nucleotide sequence ID" value="NZ_JSWE01000092.1"/>
</dbReference>
<feature type="binding site" evidence="7">
    <location>
        <position position="67"/>
    </location>
    <ligand>
        <name>tRNA</name>
        <dbReference type="ChEBI" id="CHEBI:17843"/>
    </ligand>
</feature>
<name>A0A0C1QJF5_9RICK</name>
<dbReference type="PANTHER" id="PTHR17224">
    <property type="entry name" value="PEPTIDYL-TRNA HYDROLASE"/>
    <property type="match status" value="1"/>
</dbReference>
<dbReference type="GO" id="GO:0005737">
    <property type="term" value="C:cytoplasm"/>
    <property type="evidence" value="ECO:0007669"/>
    <property type="project" value="UniProtKB-SubCell"/>
</dbReference>
<comment type="function">
    <text evidence="7">Hydrolyzes ribosome-free peptidyl-tRNAs (with 1 or more amino acids incorporated), which drop off the ribosome during protein synthesis, or as a result of ribosome stalling.</text>
</comment>
<comment type="function">
    <text evidence="7">Catalyzes the release of premature peptidyl moieties from peptidyl-tRNA molecules trapped in stalled 50S ribosomal subunits, and thus maintains levels of free tRNAs and 50S ribosomes.</text>
</comment>
<dbReference type="GO" id="GO:0000049">
    <property type="term" value="F:tRNA binding"/>
    <property type="evidence" value="ECO:0007669"/>
    <property type="project" value="UniProtKB-UniRule"/>
</dbReference>
<dbReference type="AlphaFoldDB" id="A0A0C1QJF5"/>
<comment type="caution">
    <text evidence="8">The sequence shown here is derived from an EMBL/GenBank/DDBJ whole genome shotgun (WGS) entry which is preliminary data.</text>
</comment>
<dbReference type="InterPro" id="IPR001328">
    <property type="entry name" value="Pept_tRNA_hydro"/>
</dbReference>
<comment type="subcellular location">
    <subcellularLocation>
        <location evidence="7">Cytoplasm</location>
    </subcellularLocation>
</comment>
<dbReference type="InterPro" id="IPR036416">
    <property type="entry name" value="Pept_tRNA_hydro_sf"/>
</dbReference>
<feature type="site" description="Discriminates between blocked and unblocked aminoacyl-tRNA" evidence="7">
    <location>
        <position position="10"/>
    </location>
</feature>
<dbReference type="GO" id="GO:0004045">
    <property type="term" value="F:peptidyl-tRNA hydrolase activity"/>
    <property type="evidence" value="ECO:0007669"/>
    <property type="project" value="UniProtKB-UniRule"/>
</dbReference>
<evidence type="ECO:0000256" key="2">
    <source>
        <dbReference type="ARBA" id="ARBA00022555"/>
    </source>
</evidence>
<evidence type="ECO:0000256" key="7">
    <source>
        <dbReference type="HAMAP-Rule" id="MF_00083"/>
    </source>
</evidence>
<dbReference type="PROSITE" id="PS01196">
    <property type="entry name" value="PEPT_TRNA_HYDROL_2"/>
    <property type="match status" value="1"/>
</dbReference>
<dbReference type="PANTHER" id="PTHR17224:SF1">
    <property type="entry name" value="PEPTIDYL-TRNA HYDROLASE"/>
    <property type="match status" value="1"/>
</dbReference>
<dbReference type="EMBL" id="JSWE01000092">
    <property type="protein sequence ID" value="KIE05654.1"/>
    <property type="molecule type" value="Genomic_DNA"/>
</dbReference>
<protein>
    <recommendedName>
        <fullName evidence="6 7">Peptidyl-tRNA hydrolase</fullName>
        <shortName evidence="7">Pth</shortName>
        <ecNumber evidence="1 7">3.1.1.29</ecNumber>
    </recommendedName>
</protein>
<keyword evidence="7" id="KW-0963">Cytoplasm</keyword>
<comment type="subunit">
    <text evidence="7">Monomer.</text>
</comment>
<comment type="catalytic activity">
    <reaction evidence="7">
        <text>an N-acyl-L-alpha-aminoacyl-tRNA + H2O = an N-acyl-L-amino acid + a tRNA + H(+)</text>
        <dbReference type="Rhea" id="RHEA:54448"/>
        <dbReference type="Rhea" id="RHEA-COMP:10123"/>
        <dbReference type="Rhea" id="RHEA-COMP:13883"/>
        <dbReference type="ChEBI" id="CHEBI:15377"/>
        <dbReference type="ChEBI" id="CHEBI:15378"/>
        <dbReference type="ChEBI" id="CHEBI:59874"/>
        <dbReference type="ChEBI" id="CHEBI:78442"/>
        <dbReference type="ChEBI" id="CHEBI:138191"/>
        <dbReference type="EC" id="3.1.1.29"/>
    </reaction>
</comment>
<feature type="active site" description="Proton acceptor" evidence="7">
    <location>
        <position position="20"/>
    </location>
</feature>
<evidence type="ECO:0000256" key="4">
    <source>
        <dbReference type="ARBA" id="ARBA00022884"/>
    </source>
</evidence>
<gene>
    <name evidence="7" type="primary">pth</name>
    <name evidence="8" type="ORF">NF27_DP01980</name>
</gene>